<proteinExistence type="predicted"/>
<sequence>MRELDERMIHQTLGDIAIQLYDATAHVRAHCKIGQEKVFVALDEIVRDRWKSEGFKL</sequence>
<dbReference type="Proteomes" id="UP000029392">
    <property type="component" value="Unassembled WGS sequence"/>
</dbReference>
<dbReference type="EMBL" id="AVCH01000182">
    <property type="protein sequence ID" value="KFN45485.1"/>
    <property type="molecule type" value="Genomic_DNA"/>
</dbReference>
<name>A0A091BME0_9GAMM</name>
<reference evidence="1 2" key="1">
    <citation type="submission" date="2013-09" db="EMBL/GenBank/DDBJ databases">
        <title>Genome sequencing of Arenimonas malthae.</title>
        <authorList>
            <person name="Chen F."/>
            <person name="Wang G."/>
        </authorList>
    </citation>
    <scope>NUCLEOTIDE SEQUENCE [LARGE SCALE GENOMIC DNA]</scope>
    <source>
        <strain evidence="1 2">CC-JY-1</strain>
    </source>
</reference>
<comment type="caution">
    <text evidence="1">The sequence shown here is derived from an EMBL/GenBank/DDBJ whole genome shotgun (WGS) entry which is preliminary data.</text>
</comment>
<protein>
    <submittedName>
        <fullName evidence="1">Uncharacterized protein</fullName>
    </submittedName>
</protein>
<organism evidence="1 2">
    <name type="scientific">Arenimonas malthae CC-JY-1</name>
    <dbReference type="NCBI Taxonomy" id="1384054"/>
    <lineage>
        <taxon>Bacteria</taxon>
        <taxon>Pseudomonadati</taxon>
        <taxon>Pseudomonadota</taxon>
        <taxon>Gammaproteobacteria</taxon>
        <taxon>Lysobacterales</taxon>
        <taxon>Lysobacteraceae</taxon>
        <taxon>Arenimonas</taxon>
    </lineage>
</organism>
<dbReference type="AlphaFoldDB" id="A0A091BME0"/>
<evidence type="ECO:0000313" key="2">
    <source>
        <dbReference type="Proteomes" id="UP000029392"/>
    </source>
</evidence>
<gene>
    <name evidence="1" type="ORF">N790_02425</name>
</gene>
<accession>A0A091BME0</accession>
<evidence type="ECO:0000313" key="1">
    <source>
        <dbReference type="EMBL" id="KFN45485.1"/>
    </source>
</evidence>
<keyword evidence="2" id="KW-1185">Reference proteome</keyword>